<keyword evidence="3" id="KW-1185">Reference proteome</keyword>
<dbReference type="EMBL" id="WIGM01000814">
    <property type="protein sequence ID" value="KAF6811574.1"/>
    <property type="molecule type" value="Genomic_DNA"/>
</dbReference>
<feature type="region of interest" description="Disordered" evidence="1">
    <location>
        <begin position="1"/>
        <end position="34"/>
    </location>
</feature>
<dbReference type="AlphaFoldDB" id="A0A8H6JEE9"/>
<evidence type="ECO:0000313" key="3">
    <source>
        <dbReference type="Proteomes" id="UP000639643"/>
    </source>
</evidence>
<protein>
    <submittedName>
        <fullName evidence="2">Uncharacterized protein</fullName>
    </submittedName>
</protein>
<sequence length="77" mass="8664">MNDVPPNTKDQRFQHRDPNPRECYHALGGGDARRRSNQDRWKWAYAGGDVFVPSPQGLLACNRAGPSDEPMPRGEDT</sequence>
<dbReference type="Proteomes" id="UP000639643">
    <property type="component" value="Unassembled WGS sequence"/>
</dbReference>
<reference evidence="2" key="1">
    <citation type="journal article" date="2020" name="Phytopathology">
        <title>Genome Sequence Resources of Colletotrichum truncatum, C. plurivorum, C. musicola, and C. sojae: Four Species Pathogenic to Soybean (Glycine max).</title>
        <authorList>
            <person name="Rogerio F."/>
            <person name="Boufleur T.R."/>
            <person name="Ciampi-Guillardi M."/>
            <person name="Sukno S.A."/>
            <person name="Thon M.R."/>
            <person name="Massola Junior N.S."/>
            <person name="Baroncelli R."/>
        </authorList>
    </citation>
    <scope>NUCLEOTIDE SEQUENCE</scope>
    <source>
        <strain evidence="2">LFN0074</strain>
    </source>
</reference>
<organism evidence="2 3">
    <name type="scientific">Colletotrichum musicola</name>
    <dbReference type="NCBI Taxonomy" id="2175873"/>
    <lineage>
        <taxon>Eukaryota</taxon>
        <taxon>Fungi</taxon>
        <taxon>Dikarya</taxon>
        <taxon>Ascomycota</taxon>
        <taxon>Pezizomycotina</taxon>
        <taxon>Sordariomycetes</taxon>
        <taxon>Hypocreomycetidae</taxon>
        <taxon>Glomerellales</taxon>
        <taxon>Glomerellaceae</taxon>
        <taxon>Colletotrichum</taxon>
        <taxon>Colletotrichum orchidearum species complex</taxon>
    </lineage>
</organism>
<evidence type="ECO:0000256" key="1">
    <source>
        <dbReference type="SAM" id="MobiDB-lite"/>
    </source>
</evidence>
<feature type="compositionally biased region" description="Basic and acidic residues" evidence="1">
    <location>
        <begin position="9"/>
        <end position="24"/>
    </location>
</feature>
<comment type="caution">
    <text evidence="2">The sequence shown here is derived from an EMBL/GenBank/DDBJ whole genome shotgun (WGS) entry which is preliminary data.</text>
</comment>
<name>A0A8H6JEE9_9PEZI</name>
<gene>
    <name evidence="2" type="ORF">CMUS01_13236</name>
</gene>
<proteinExistence type="predicted"/>
<accession>A0A8H6JEE9</accession>
<evidence type="ECO:0000313" key="2">
    <source>
        <dbReference type="EMBL" id="KAF6811574.1"/>
    </source>
</evidence>